<evidence type="ECO:0000256" key="1">
    <source>
        <dbReference type="ARBA" id="ARBA00004651"/>
    </source>
</evidence>
<dbReference type="GO" id="GO:0044539">
    <property type="term" value="P:long-chain fatty acid import into cell"/>
    <property type="evidence" value="ECO:0007669"/>
    <property type="project" value="TreeGrafter"/>
</dbReference>
<dbReference type="FunFam" id="3.30.300.30:FF:000002">
    <property type="entry name" value="Long-chain fatty acid transport protein 1"/>
    <property type="match status" value="1"/>
</dbReference>
<feature type="domain" description="AMP-dependent synthetase/ligase" evidence="18">
    <location>
        <begin position="60"/>
        <end position="442"/>
    </location>
</feature>
<evidence type="ECO:0000256" key="10">
    <source>
        <dbReference type="ARBA" id="ARBA00023055"/>
    </source>
</evidence>
<keyword evidence="12" id="KW-0576">Peroxisome</keyword>
<dbReference type="InterPro" id="IPR042099">
    <property type="entry name" value="ANL_N_sf"/>
</dbReference>
<dbReference type="GO" id="GO:0005778">
    <property type="term" value="C:peroxisomal membrane"/>
    <property type="evidence" value="ECO:0007669"/>
    <property type="project" value="UniProtKB-SubCell"/>
</dbReference>
<dbReference type="NCBIfam" id="NF006134">
    <property type="entry name" value="PRK08279.1"/>
    <property type="match status" value="1"/>
</dbReference>
<dbReference type="PROSITE" id="PS00455">
    <property type="entry name" value="AMP_BINDING"/>
    <property type="match status" value="1"/>
</dbReference>
<comment type="catalytic activity">
    <reaction evidence="14">
        <text>a very long-chain fatty acid + ATP + CoA = a very long-chain fatty acyl-CoA + AMP + diphosphate</text>
        <dbReference type="Rhea" id="RHEA:54536"/>
        <dbReference type="ChEBI" id="CHEBI:30616"/>
        <dbReference type="ChEBI" id="CHEBI:33019"/>
        <dbReference type="ChEBI" id="CHEBI:57287"/>
        <dbReference type="ChEBI" id="CHEBI:58950"/>
        <dbReference type="ChEBI" id="CHEBI:138261"/>
        <dbReference type="ChEBI" id="CHEBI:456215"/>
    </reaction>
</comment>
<dbReference type="Pfam" id="PF13193">
    <property type="entry name" value="AMP-binding_C"/>
    <property type="match status" value="1"/>
</dbReference>
<dbReference type="GO" id="GO:0005811">
    <property type="term" value="C:lipid droplet"/>
    <property type="evidence" value="ECO:0007669"/>
    <property type="project" value="TreeGrafter"/>
</dbReference>
<name>A0A1X0QTE6_RHIZD</name>
<sequence>MSPDVIPVVAAGLGGLFGTMYLDSRYLLSRDFHQLKAGLLANLSIRLWELQDKTHYYFRFKEKAKANPDKLFVMFEGKGYTFRHIEKASNRLAHWLIAQGTKKGDIVCMMLQNHPTFYISLLAISKIGAIPSLINTNLMDDSLLHCLRIASTRLLLFDPVYEKQVATILDACRELNVNLIAYGESTEENELPPLPFASTLTPSVLASFSDADTSEEPLKGVKPSDAAYLIYTSGTTGMPKAAISQHSRIGFGLVMYANVTGIQEGDRVYCVLPLYHSSGMIVASSVALYAGATIVLGRKFSARRFWNDCVDYKVDVFTYIGEFCRYLLSQPPHPEERNHKVKMVYGNGMRPDVWRRFQERFNIPKVCEFYAATEAPTTLFNVNTGELGAGAVGSRGIVFRTIRSEVQLIKIDPITEEPIRDKNGFCVKSNYDEQGELVVRMDEGSHVTFGGYYKNKGATQKKILRNVFKKGDAYFRSGDLLKMDKDGFYYFGDRVGDTFRWKSENVATTEVAQTIGVYPGIAEANVYGVTVPNHDGRAGMAALVLKEGVSLDFKELYQYLRQKLPKYAIPVFIRFVPAMDLTGTFKQQKVQFRNQGIDLTQIPESEPVYWLKGDTYVPFTLDDYAKIDVGKVKL</sequence>
<evidence type="ECO:0000256" key="9">
    <source>
        <dbReference type="ARBA" id="ARBA00022989"/>
    </source>
</evidence>
<organism evidence="20">
    <name type="scientific">Rhizopus microsporus var. microsporus</name>
    <dbReference type="NCBI Taxonomy" id="86635"/>
    <lineage>
        <taxon>Eukaryota</taxon>
        <taxon>Fungi</taxon>
        <taxon>Fungi incertae sedis</taxon>
        <taxon>Mucoromycota</taxon>
        <taxon>Mucoromycotina</taxon>
        <taxon>Mucoromycetes</taxon>
        <taxon>Mucorales</taxon>
        <taxon>Mucorineae</taxon>
        <taxon>Rhizopodaceae</taxon>
        <taxon>Rhizopus</taxon>
    </lineage>
</organism>
<evidence type="ECO:0000256" key="3">
    <source>
        <dbReference type="ARBA" id="ARBA00022448"/>
    </source>
</evidence>
<evidence type="ECO:0000259" key="18">
    <source>
        <dbReference type="Pfam" id="PF00501"/>
    </source>
</evidence>
<evidence type="ECO:0000256" key="13">
    <source>
        <dbReference type="ARBA" id="ARBA00046271"/>
    </source>
</evidence>
<evidence type="ECO:0000256" key="6">
    <source>
        <dbReference type="ARBA" id="ARBA00022692"/>
    </source>
</evidence>
<feature type="domain" description="AMP-binding enzyme C-terminal" evidence="19">
    <location>
        <begin position="511"/>
        <end position="586"/>
    </location>
</feature>
<gene>
    <name evidence="20" type="ORF">BCV72DRAFT_338300</name>
</gene>
<evidence type="ECO:0000256" key="8">
    <source>
        <dbReference type="ARBA" id="ARBA00022840"/>
    </source>
</evidence>
<evidence type="ECO:0000256" key="11">
    <source>
        <dbReference type="ARBA" id="ARBA00023136"/>
    </source>
</evidence>
<keyword evidence="4" id="KW-1003">Cell membrane</keyword>
<dbReference type="GO" id="GO:0009898">
    <property type="term" value="C:cytoplasmic side of plasma membrane"/>
    <property type="evidence" value="ECO:0007669"/>
    <property type="project" value="TreeGrafter"/>
</dbReference>
<dbReference type="Gene3D" id="3.40.50.12780">
    <property type="entry name" value="N-terminal domain of ligase-like"/>
    <property type="match status" value="1"/>
</dbReference>
<dbReference type="GO" id="GO:0004467">
    <property type="term" value="F:long-chain fatty acid-CoA ligase activity"/>
    <property type="evidence" value="ECO:0007669"/>
    <property type="project" value="TreeGrafter"/>
</dbReference>
<comment type="function">
    <text evidence="15">Acyl-CoA synthetase required for both the import of long chain fatty acids (LCFAs) (C14-C18) and the activation very long chain fatty acids (VLCFAs) (C20-C26) by esterification of the fatty acids into metabolically active CoA-thioesters for subsequent degradation or incorporation into phospholipids. The transport and fatty acyl-CoA synthetase activities are genetically separable and are thus independent activities. Esterifies VLCFAs in the peroxisome matrix. The VLCFAs are actively transported into peroxisomes by a PXA1-PXA2 heterodimeric transporter in the peroxisomal membrane.</text>
</comment>
<keyword evidence="9" id="KW-1133">Transmembrane helix</keyword>
<keyword evidence="11" id="KW-0472">Membrane</keyword>
<evidence type="ECO:0000256" key="17">
    <source>
        <dbReference type="ARBA" id="ARBA00078285"/>
    </source>
</evidence>
<keyword evidence="7" id="KW-0547">Nucleotide-binding</keyword>
<dbReference type="EMBL" id="KV922022">
    <property type="protein sequence ID" value="ORE03011.1"/>
    <property type="molecule type" value="Genomic_DNA"/>
</dbReference>
<evidence type="ECO:0000256" key="15">
    <source>
        <dbReference type="ARBA" id="ARBA00060276"/>
    </source>
</evidence>
<comment type="subcellular location">
    <subcellularLocation>
        <location evidence="1">Cell membrane</location>
        <topology evidence="1">Multi-pass membrane protein</topology>
    </subcellularLocation>
    <subcellularLocation>
        <location evidence="13">Peroxisome membrane</location>
    </subcellularLocation>
</comment>
<dbReference type="InterPro" id="IPR000873">
    <property type="entry name" value="AMP-dep_synth/lig_dom"/>
</dbReference>
<dbReference type="Pfam" id="PF00501">
    <property type="entry name" value="AMP-binding"/>
    <property type="match status" value="1"/>
</dbReference>
<dbReference type="InterPro" id="IPR020845">
    <property type="entry name" value="AMP-binding_CS"/>
</dbReference>
<evidence type="ECO:0000256" key="16">
    <source>
        <dbReference type="ARBA" id="ARBA00068795"/>
    </source>
</evidence>
<keyword evidence="10" id="KW-0445">Lipid transport</keyword>
<evidence type="ECO:0000256" key="4">
    <source>
        <dbReference type="ARBA" id="ARBA00022475"/>
    </source>
</evidence>
<dbReference type="OrthoDB" id="288590at2759"/>
<dbReference type="Gene3D" id="3.30.300.30">
    <property type="match status" value="1"/>
</dbReference>
<evidence type="ECO:0000259" key="19">
    <source>
        <dbReference type="Pfam" id="PF13193"/>
    </source>
</evidence>
<proteinExistence type="inferred from homology"/>
<dbReference type="Proteomes" id="UP000242414">
    <property type="component" value="Unassembled WGS sequence"/>
</dbReference>
<evidence type="ECO:0000256" key="7">
    <source>
        <dbReference type="ARBA" id="ARBA00022741"/>
    </source>
</evidence>
<dbReference type="GO" id="GO:0005524">
    <property type="term" value="F:ATP binding"/>
    <property type="evidence" value="ECO:0007669"/>
    <property type="project" value="UniProtKB-KW"/>
</dbReference>
<accession>A0A1X0QTE6</accession>
<evidence type="ECO:0000256" key="14">
    <source>
        <dbReference type="ARBA" id="ARBA00051585"/>
    </source>
</evidence>
<evidence type="ECO:0000256" key="12">
    <source>
        <dbReference type="ARBA" id="ARBA00023140"/>
    </source>
</evidence>
<dbReference type="FunFam" id="3.40.50.12780:FF:000019">
    <property type="entry name" value="Long-chain fatty acid transporter"/>
    <property type="match status" value="1"/>
</dbReference>
<dbReference type="InterPro" id="IPR045851">
    <property type="entry name" value="AMP-bd_C_sf"/>
</dbReference>
<dbReference type="AlphaFoldDB" id="A0A1X0QTE6"/>
<dbReference type="PANTHER" id="PTHR43107">
    <property type="entry name" value="LONG-CHAIN FATTY ACID TRANSPORT PROTEIN"/>
    <property type="match status" value="1"/>
</dbReference>
<keyword evidence="6" id="KW-0812">Transmembrane</keyword>
<dbReference type="GO" id="GO:0005324">
    <property type="term" value="F:long-chain fatty acid transmembrane transporter activity"/>
    <property type="evidence" value="ECO:0007669"/>
    <property type="project" value="TreeGrafter"/>
</dbReference>
<reference evidence="20" key="1">
    <citation type="journal article" date="2016" name="Proc. Natl. Acad. Sci. U.S.A.">
        <title>Lipid metabolic changes in an early divergent fungus govern the establishment of a mutualistic symbiosis with endobacteria.</title>
        <authorList>
            <person name="Lastovetsky O.A."/>
            <person name="Gaspar M.L."/>
            <person name="Mondo S.J."/>
            <person name="LaButti K.M."/>
            <person name="Sandor L."/>
            <person name="Grigoriev I.V."/>
            <person name="Henry S.A."/>
            <person name="Pawlowska T.E."/>
        </authorList>
    </citation>
    <scope>NUCLEOTIDE SEQUENCE [LARGE SCALE GENOMIC DNA]</scope>
    <source>
        <strain evidence="20">ATCC 52814</strain>
    </source>
</reference>
<evidence type="ECO:0000256" key="2">
    <source>
        <dbReference type="ARBA" id="ARBA00006432"/>
    </source>
</evidence>
<keyword evidence="5" id="KW-0436">Ligase</keyword>
<dbReference type="VEuPathDB" id="FungiDB:BCV72DRAFT_338300"/>
<keyword evidence="3" id="KW-0813">Transport</keyword>
<evidence type="ECO:0000313" key="20">
    <source>
        <dbReference type="EMBL" id="ORE03011.1"/>
    </source>
</evidence>
<evidence type="ECO:0000256" key="5">
    <source>
        <dbReference type="ARBA" id="ARBA00022598"/>
    </source>
</evidence>
<comment type="similarity">
    <text evidence="2">Belongs to the ATP-dependent AMP-binding enzyme family.</text>
</comment>
<dbReference type="PANTHER" id="PTHR43107:SF15">
    <property type="entry name" value="FATTY ACID TRANSPORT PROTEIN 3, ISOFORM A"/>
    <property type="match status" value="1"/>
</dbReference>
<dbReference type="InterPro" id="IPR025110">
    <property type="entry name" value="AMP-bd_C"/>
</dbReference>
<dbReference type="SUPFAM" id="SSF56801">
    <property type="entry name" value="Acetyl-CoA synthetase-like"/>
    <property type="match status" value="1"/>
</dbReference>
<protein>
    <recommendedName>
        <fullName evidence="16">Very long-chain fatty acid transport protein</fullName>
    </recommendedName>
    <alternativeName>
        <fullName evidence="17">Very-long-chain acyl-CoA synthetase</fullName>
    </alternativeName>
</protein>
<keyword evidence="8" id="KW-0067">ATP-binding</keyword>